<evidence type="ECO:0000313" key="3">
    <source>
        <dbReference type="Proteomes" id="UP000019491"/>
    </source>
</evidence>
<dbReference type="Proteomes" id="UP000019491">
    <property type="component" value="Unassembled WGS sequence"/>
</dbReference>
<dbReference type="EMBL" id="BAWF01000022">
    <property type="protein sequence ID" value="GAF45517.1"/>
    <property type="molecule type" value="Genomic_DNA"/>
</dbReference>
<organism evidence="2 3">
    <name type="scientific">Rhodococcus wratislaviensis NBRC 100605</name>
    <dbReference type="NCBI Taxonomy" id="1219028"/>
    <lineage>
        <taxon>Bacteria</taxon>
        <taxon>Bacillati</taxon>
        <taxon>Actinomycetota</taxon>
        <taxon>Actinomycetes</taxon>
        <taxon>Mycobacteriales</taxon>
        <taxon>Nocardiaceae</taxon>
        <taxon>Rhodococcus</taxon>
    </lineage>
</organism>
<name>X0Q399_RHOWR</name>
<protein>
    <submittedName>
        <fullName evidence="2">Uncharacterized protein</fullName>
    </submittedName>
</protein>
<feature type="region of interest" description="Disordered" evidence="1">
    <location>
        <begin position="38"/>
        <end position="66"/>
    </location>
</feature>
<reference evidence="2 3" key="1">
    <citation type="submission" date="2014-02" db="EMBL/GenBank/DDBJ databases">
        <title>Whole genome shotgun sequence of Rhodococcus wratislaviensis NBRC 100605.</title>
        <authorList>
            <person name="Hosoyama A."/>
            <person name="Tsuchikane K."/>
            <person name="Yoshida I."/>
            <person name="Ohji S."/>
            <person name="Ichikawa N."/>
            <person name="Yamazoe A."/>
            <person name="Fujita N."/>
        </authorList>
    </citation>
    <scope>NUCLEOTIDE SEQUENCE [LARGE SCALE GENOMIC DNA]</scope>
    <source>
        <strain evidence="2 3">NBRC 100605</strain>
    </source>
</reference>
<comment type="caution">
    <text evidence="2">The sequence shown here is derived from an EMBL/GenBank/DDBJ whole genome shotgun (WGS) entry which is preliminary data.</text>
</comment>
<dbReference type="AlphaFoldDB" id="X0Q399"/>
<evidence type="ECO:0000256" key="1">
    <source>
        <dbReference type="SAM" id="MobiDB-lite"/>
    </source>
</evidence>
<evidence type="ECO:0000313" key="2">
    <source>
        <dbReference type="EMBL" id="GAF45517.1"/>
    </source>
</evidence>
<keyword evidence="3" id="KW-1185">Reference proteome</keyword>
<gene>
    <name evidence="2" type="ORF">RW1_022_00970</name>
</gene>
<sequence length="66" mass="6610">MLAAARSGIAALSHTPTGPTSPLLITAKAPGMGIVTAGRWNSPVPESGPHRPGRRGLGTHTIASDS</sequence>
<feature type="region of interest" description="Disordered" evidence="1">
    <location>
        <begin position="1"/>
        <end position="24"/>
    </location>
</feature>
<accession>X0Q399</accession>
<proteinExistence type="predicted"/>